<proteinExistence type="predicted"/>
<comment type="caution">
    <text evidence="2">The sequence shown here is derived from an EMBL/GenBank/DDBJ whole genome shotgun (WGS) entry which is preliminary data.</text>
</comment>
<dbReference type="Proteomes" id="UP000789759">
    <property type="component" value="Unassembled WGS sequence"/>
</dbReference>
<evidence type="ECO:0000313" key="3">
    <source>
        <dbReference type="Proteomes" id="UP000789759"/>
    </source>
</evidence>
<feature type="compositionally biased region" description="Basic residues" evidence="1">
    <location>
        <begin position="1"/>
        <end position="11"/>
    </location>
</feature>
<reference evidence="2" key="1">
    <citation type="submission" date="2021-06" db="EMBL/GenBank/DDBJ databases">
        <authorList>
            <person name="Kallberg Y."/>
            <person name="Tangrot J."/>
            <person name="Rosling A."/>
        </authorList>
    </citation>
    <scope>NUCLEOTIDE SEQUENCE</scope>
    <source>
        <strain evidence="2">FL966</strain>
    </source>
</reference>
<protein>
    <submittedName>
        <fullName evidence="2">2334_t:CDS:1</fullName>
    </submittedName>
</protein>
<evidence type="ECO:0000313" key="2">
    <source>
        <dbReference type="EMBL" id="CAG8734707.1"/>
    </source>
</evidence>
<feature type="compositionally biased region" description="Polar residues" evidence="1">
    <location>
        <begin position="26"/>
        <end position="53"/>
    </location>
</feature>
<name>A0A9N9NJ19_9GLOM</name>
<dbReference type="EMBL" id="CAJVQA010015031">
    <property type="protein sequence ID" value="CAG8734707.1"/>
    <property type="molecule type" value="Genomic_DNA"/>
</dbReference>
<dbReference type="OrthoDB" id="10480616at2759"/>
<feature type="region of interest" description="Disordered" evidence="1">
    <location>
        <begin position="1"/>
        <end position="64"/>
    </location>
</feature>
<organism evidence="2 3">
    <name type="scientific">Cetraspora pellucida</name>
    <dbReference type="NCBI Taxonomy" id="1433469"/>
    <lineage>
        <taxon>Eukaryota</taxon>
        <taxon>Fungi</taxon>
        <taxon>Fungi incertae sedis</taxon>
        <taxon>Mucoromycota</taxon>
        <taxon>Glomeromycotina</taxon>
        <taxon>Glomeromycetes</taxon>
        <taxon>Diversisporales</taxon>
        <taxon>Gigasporaceae</taxon>
        <taxon>Cetraspora</taxon>
    </lineage>
</organism>
<keyword evidence="3" id="KW-1185">Reference proteome</keyword>
<feature type="compositionally biased region" description="Acidic residues" evidence="1">
    <location>
        <begin position="55"/>
        <end position="64"/>
    </location>
</feature>
<gene>
    <name evidence="2" type="ORF">CPELLU_LOCUS13720</name>
</gene>
<dbReference type="AlphaFoldDB" id="A0A9N9NJ19"/>
<evidence type="ECO:0000256" key="1">
    <source>
        <dbReference type="SAM" id="MobiDB-lite"/>
    </source>
</evidence>
<accession>A0A9N9NJ19</accession>
<sequence length="64" mass="7071">MPPKTRKHRSGLRQDEVASALDTLRSGPSTAKKQKTTNESITQPLKHMNNNVENADVDGIDNDI</sequence>